<evidence type="ECO:0000313" key="2">
    <source>
        <dbReference type="Proteomes" id="UP001500620"/>
    </source>
</evidence>
<dbReference type="SUPFAM" id="SSF63829">
    <property type="entry name" value="Calcium-dependent phosphotriesterase"/>
    <property type="match status" value="1"/>
</dbReference>
<dbReference type="InterPro" id="IPR051200">
    <property type="entry name" value="Host-pathogen_enzymatic-act"/>
</dbReference>
<sequence length="335" mass="35057">MPARVRSCGLNRPRATGVGKDMTVHRRVTVVLTLAAAITATLLATPAAADASGADRPLPITLRLPDGFQPEGIAIGRGPFAYFGSRADGRIVRINLVSGAATQLSPPVGSASLGMKVDAHGRLFVAGGGGGDARVVDTRTGAILASYKFTTETTFVNDVVLLDGAAYFTDSRRAVLYKVAAGRHGELPATFTTLPLSGDFVLTPGATNLNGIAATPDGRALIAVQSNTGLLLRIDPRTGVAKRVDTGDRTFVNGDGLWLSGRTLYVVQNRDNTVVAVQLSRDGSAGTVRAQRTDPRFDVPTTIAQFGHRLYLPNARFTTPPAADTTYTAVAIAAF</sequence>
<accession>A0ABP8DC44</accession>
<evidence type="ECO:0008006" key="3">
    <source>
        <dbReference type="Google" id="ProtNLM"/>
    </source>
</evidence>
<dbReference type="EMBL" id="BAABAT010000013">
    <property type="protein sequence ID" value="GAA4252399.1"/>
    <property type="molecule type" value="Genomic_DNA"/>
</dbReference>
<name>A0ABP8DC44_9ACTN</name>
<organism evidence="1 2">
    <name type="scientific">Dactylosporangium darangshiense</name>
    <dbReference type="NCBI Taxonomy" id="579108"/>
    <lineage>
        <taxon>Bacteria</taxon>
        <taxon>Bacillati</taxon>
        <taxon>Actinomycetota</taxon>
        <taxon>Actinomycetes</taxon>
        <taxon>Micromonosporales</taxon>
        <taxon>Micromonosporaceae</taxon>
        <taxon>Dactylosporangium</taxon>
    </lineage>
</organism>
<gene>
    <name evidence="1" type="ORF">GCM10022255_048900</name>
</gene>
<protein>
    <recommendedName>
        <fullName evidence="3">Superoxide dismutase</fullName>
    </recommendedName>
</protein>
<proteinExistence type="predicted"/>
<dbReference type="PANTHER" id="PTHR47197:SF3">
    <property type="entry name" value="DIHYDRO-HEME D1 DEHYDROGENASE"/>
    <property type="match status" value="1"/>
</dbReference>
<reference evidence="2" key="1">
    <citation type="journal article" date="2019" name="Int. J. Syst. Evol. Microbiol.">
        <title>The Global Catalogue of Microorganisms (GCM) 10K type strain sequencing project: providing services to taxonomists for standard genome sequencing and annotation.</title>
        <authorList>
            <consortium name="The Broad Institute Genomics Platform"/>
            <consortium name="The Broad Institute Genome Sequencing Center for Infectious Disease"/>
            <person name="Wu L."/>
            <person name="Ma J."/>
        </authorList>
    </citation>
    <scope>NUCLEOTIDE SEQUENCE [LARGE SCALE GENOMIC DNA]</scope>
    <source>
        <strain evidence="2">JCM 17441</strain>
    </source>
</reference>
<dbReference type="PANTHER" id="PTHR47197">
    <property type="entry name" value="PROTEIN NIRF"/>
    <property type="match status" value="1"/>
</dbReference>
<dbReference type="InterPro" id="IPR015943">
    <property type="entry name" value="WD40/YVTN_repeat-like_dom_sf"/>
</dbReference>
<evidence type="ECO:0000313" key="1">
    <source>
        <dbReference type="EMBL" id="GAA4252399.1"/>
    </source>
</evidence>
<dbReference type="Proteomes" id="UP001500620">
    <property type="component" value="Unassembled WGS sequence"/>
</dbReference>
<keyword evidence="2" id="KW-1185">Reference proteome</keyword>
<dbReference type="Gene3D" id="2.130.10.10">
    <property type="entry name" value="YVTN repeat-like/Quinoprotein amine dehydrogenase"/>
    <property type="match status" value="2"/>
</dbReference>
<comment type="caution">
    <text evidence="1">The sequence shown here is derived from an EMBL/GenBank/DDBJ whole genome shotgun (WGS) entry which is preliminary data.</text>
</comment>